<evidence type="ECO:0000313" key="2">
    <source>
        <dbReference type="Proteomes" id="UP000297452"/>
    </source>
</evidence>
<dbReference type="EMBL" id="PQXJ01000034">
    <property type="protein sequence ID" value="TGO67862.1"/>
    <property type="molecule type" value="Genomic_DNA"/>
</dbReference>
<evidence type="ECO:0000313" key="1">
    <source>
        <dbReference type="EMBL" id="TGO67862.1"/>
    </source>
</evidence>
<proteinExistence type="predicted"/>
<sequence length="178" mass="21313">MARDVVEDNRGTPWWFEINASEDLIRDWMVAEELCNSDEWNKAQELKKVTKFVYDREGKRFALAEVERKWKVTKEERDVQKRERDQALQKAWESGFNRWMEELEIADSYDGRYTEPDEDGVTWSLQSLVNINDDISKRHLARCMPSLRKPDSRGVHCKDCEDENEVGHFWDEVRKLRL</sequence>
<dbReference type="OrthoDB" id="3543283at2759"/>
<protein>
    <submittedName>
        <fullName evidence="1">Uncharacterized protein</fullName>
    </submittedName>
</protein>
<dbReference type="AlphaFoldDB" id="A0A4Z1J8S0"/>
<gene>
    <name evidence="1" type="ORF">BOTNAR_0034g00220</name>
</gene>
<accession>A0A4Z1J8S0</accession>
<name>A0A4Z1J8S0_9HELO</name>
<reference evidence="1 2" key="1">
    <citation type="submission" date="2017-12" db="EMBL/GenBank/DDBJ databases">
        <title>Comparative genomics of Botrytis spp.</title>
        <authorList>
            <person name="Valero-Jimenez C.A."/>
            <person name="Tapia P."/>
            <person name="Veloso J."/>
            <person name="Silva-Moreno E."/>
            <person name="Staats M."/>
            <person name="Valdes J.H."/>
            <person name="Van Kan J.A.L."/>
        </authorList>
    </citation>
    <scope>NUCLEOTIDE SEQUENCE [LARGE SCALE GENOMIC DNA]</scope>
    <source>
        <strain evidence="1 2">MUCL2120</strain>
    </source>
</reference>
<organism evidence="1 2">
    <name type="scientific">Botryotinia narcissicola</name>
    <dbReference type="NCBI Taxonomy" id="278944"/>
    <lineage>
        <taxon>Eukaryota</taxon>
        <taxon>Fungi</taxon>
        <taxon>Dikarya</taxon>
        <taxon>Ascomycota</taxon>
        <taxon>Pezizomycotina</taxon>
        <taxon>Leotiomycetes</taxon>
        <taxon>Helotiales</taxon>
        <taxon>Sclerotiniaceae</taxon>
        <taxon>Botryotinia</taxon>
    </lineage>
</organism>
<keyword evidence="2" id="KW-1185">Reference proteome</keyword>
<dbReference type="Proteomes" id="UP000297452">
    <property type="component" value="Unassembled WGS sequence"/>
</dbReference>
<comment type="caution">
    <text evidence="1">The sequence shown here is derived from an EMBL/GenBank/DDBJ whole genome shotgun (WGS) entry which is preliminary data.</text>
</comment>